<dbReference type="Proteomes" id="UP000314294">
    <property type="component" value="Unassembled WGS sequence"/>
</dbReference>
<evidence type="ECO:0000256" key="1">
    <source>
        <dbReference type="SAM" id="MobiDB-lite"/>
    </source>
</evidence>
<proteinExistence type="predicted"/>
<dbReference type="OrthoDB" id="8963707at2759"/>
<feature type="compositionally biased region" description="Basic and acidic residues" evidence="1">
    <location>
        <begin position="115"/>
        <end position="143"/>
    </location>
</feature>
<dbReference type="EMBL" id="SRLO01000550">
    <property type="protein sequence ID" value="TNN52367.1"/>
    <property type="molecule type" value="Genomic_DNA"/>
</dbReference>
<sequence>MAKNTSMRTLKSFFSRSEVNLDKSAEKDTNDDDKSKFRLLKFKKRTKSEPYLAKAAHESQQILSCGCFRSSELMFVVVGGDVLLKRPFTKLSVLTAGDDDDGSALTLKPPAGRPASRDVSPENDPDDRTTPKADAAKDGKSLDDLIGAGKKSPTYGTASRSKGKEFSYSEMDLRKPKRFPSISSKKKKKNDPADISQSTIGLHRSGIAKQEETPPNPRQRKTDQANTKVPQPDPEAIDVLDVPPPPAKKQSESYFSLPKPPQPPSAVDAQPAQGKDLSYSEMDLRKPKKFATFSFVSRKKKKNDRVDISQSTIDLHGSGIAKQEEGVSTLRPQL</sequence>
<gene>
    <name evidence="2" type="ORF">EYF80_037450</name>
</gene>
<name>A0A4Z2GFS3_9TELE</name>
<feature type="compositionally biased region" description="Basic and acidic residues" evidence="1">
    <location>
        <begin position="162"/>
        <end position="174"/>
    </location>
</feature>
<evidence type="ECO:0000313" key="2">
    <source>
        <dbReference type="EMBL" id="TNN52367.1"/>
    </source>
</evidence>
<keyword evidence="3" id="KW-1185">Reference proteome</keyword>
<dbReference type="AlphaFoldDB" id="A0A4Z2GFS3"/>
<organism evidence="2 3">
    <name type="scientific">Liparis tanakae</name>
    <name type="common">Tanaka's snailfish</name>
    <dbReference type="NCBI Taxonomy" id="230148"/>
    <lineage>
        <taxon>Eukaryota</taxon>
        <taxon>Metazoa</taxon>
        <taxon>Chordata</taxon>
        <taxon>Craniata</taxon>
        <taxon>Vertebrata</taxon>
        <taxon>Euteleostomi</taxon>
        <taxon>Actinopterygii</taxon>
        <taxon>Neopterygii</taxon>
        <taxon>Teleostei</taxon>
        <taxon>Neoteleostei</taxon>
        <taxon>Acanthomorphata</taxon>
        <taxon>Eupercaria</taxon>
        <taxon>Perciformes</taxon>
        <taxon>Cottioidei</taxon>
        <taxon>Cottales</taxon>
        <taxon>Liparidae</taxon>
        <taxon>Liparis</taxon>
    </lineage>
</organism>
<accession>A0A4Z2GFS3</accession>
<comment type="caution">
    <text evidence="2">The sequence shown here is derived from an EMBL/GenBank/DDBJ whole genome shotgun (WGS) entry which is preliminary data.</text>
</comment>
<reference evidence="2 3" key="1">
    <citation type="submission" date="2019-03" db="EMBL/GenBank/DDBJ databases">
        <title>First draft genome of Liparis tanakae, snailfish: a comprehensive survey of snailfish specific genes.</title>
        <authorList>
            <person name="Kim W."/>
            <person name="Song I."/>
            <person name="Jeong J.-H."/>
            <person name="Kim D."/>
            <person name="Kim S."/>
            <person name="Ryu S."/>
            <person name="Song J.Y."/>
            <person name="Lee S.K."/>
        </authorList>
    </citation>
    <scope>NUCLEOTIDE SEQUENCE [LARGE SCALE GENOMIC DNA]</scope>
    <source>
        <tissue evidence="2">Muscle</tissue>
    </source>
</reference>
<evidence type="ECO:0000313" key="3">
    <source>
        <dbReference type="Proteomes" id="UP000314294"/>
    </source>
</evidence>
<feature type="region of interest" description="Disordered" evidence="1">
    <location>
        <begin position="99"/>
        <end position="283"/>
    </location>
</feature>
<protein>
    <submittedName>
        <fullName evidence="2">Uncharacterized protein</fullName>
    </submittedName>
</protein>